<feature type="compositionally biased region" description="Basic and acidic residues" evidence="1">
    <location>
        <begin position="1011"/>
        <end position="1029"/>
    </location>
</feature>
<dbReference type="InterPro" id="IPR025486">
    <property type="entry name" value="DUF4378"/>
</dbReference>
<feature type="region of interest" description="Disordered" evidence="1">
    <location>
        <begin position="838"/>
        <end position="935"/>
    </location>
</feature>
<feature type="compositionally biased region" description="Basic and acidic residues" evidence="1">
    <location>
        <begin position="331"/>
        <end position="343"/>
    </location>
</feature>
<gene>
    <name evidence="3" type="primary">LOC112276783</name>
</gene>
<dbReference type="EnsemblPlants" id="Pp3c24_12930V3.2">
    <property type="protein sequence ID" value="Pp3c24_12930V3.2"/>
    <property type="gene ID" value="Pp3c24_12930"/>
</dbReference>
<evidence type="ECO:0000313" key="4">
    <source>
        <dbReference type="Proteomes" id="UP000006727"/>
    </source>
</evidence>
<evidence type="ECO:0000313" key="3">
    <source>
        <dbReference type="EnsemblPlants" id="Pp3c24_12930V3.2"/>
    </source>
</evidence>
<dbReference type="InParanoid" id="A0A7I4CJE4"/>
<feature type="compositionally biased region" description="Low complexity" evidence="1">
    <location>
        <begin position="792"/>
        <end position="804"/>
    </location>
</feature>
<feature type="domain" description="DUF4378" evidence="2">
    <location>
        <begin position="1265"/>
        <end position="1432"/>
    </location>
</feature>
<feature type="compositionally biased region" description="Basic and acidic residues" evidence="1">
    <location>
        <begin position="885"/>
        <end position="899"/>
    </location>
</feature>
<dbReference type="InterPro" id="IPR033334">
    <property type="entry name" value="LNG1/2"/>
</dbReference>
<dbReference type="KEGG" id="ppp:112276783"/>
<feature type="region of interest" description="Disordered" evidence="1">
    <location>
        <begin position="1067"/>
        <end position="1126"/>
    </location>
</feature>
<organism evidence="3 4">
    <name type="scientific">Physcomitrium patens</name>
    <name type="common">Spreading-leaved earth moss</name>
    <name type="synonym">Physcomitrella patens</name>
    <dbReference type="NCBI Taxonomy" id="3218"/>
    <lineage>
        <taxon>Eukaryota</taxon>
        <taxon>Viridiplantae</taxon>
        <taxon>Streptophyta</taxon>
        <taxon>Embryophyta</taxon>
        <taxon>Bryophyta</taxon>
        <taxon>Bryophytina</taxon>
        <taxon>Bryopsida</taxon>
        <taxon>Funariidae</taxon>
        <taxon>Funariales</taxon>
        <taxon>Funariaceae</taxon>
        <taxon>Physcomitrium</taxon>
    </lineage>
</organism>
<proteinExistence type="predicted"/>
<reference evidence="3" key="3">
    <citation type="submission" date="2020-12" db="UniProtKB">
        <authorList>
            <consortium name="EnsemblPlants"/>
        </authorList>
    </citation>
    <scope>IDENTIFICATION</scope>
</reference>
<reference evidence="3 4" key="2">
    <citation type="journal article" date="2018" name="Plant J.">
        <title>The Physcomitrella patens chromosome-scale assembly reveals moss genome structure and evolution.</title>
        <authorList>
            <person name="Lang D."/>
            <person name="Ullrich K.K."/>
            <person name="Murat F."/>
            <person name="Fuchs J."/>
            <person name="Jenkins J."/>
            <person name="Haas F.B."/>
            <person name="Piednoel M."/>
            <person name="Gundlach H."/>
            <person name="Van Bel M."/>
            <person name="Meyberg R."/>
            <person name="Vives C."/>
            <person name="Morata J."/>
            <person name="Symeonidi A."/>
            <person name="Hiss M."/>
            <person name="Muchero W."/>
            <person name="Kamisugi Y."/>
            <person name="Saleh O."/>
            <person name="Blanc G."/>
            <person name="Decker E.L."/>
            <person name="van Gessel N."/>
            <person name="Grimwood J."/>
            <person name="Hayes R.D."/>
            <person name="Graham S.W."/>
            <person name="Gunter L.E."/>
            <person name="McDaniel S.F."/>
            <person name="Hoernstein S.N.W."/>
            <person name="Larsson A."/>
            <person name="Li F.W."/>
            <person name="Perroud P.F."/>
            <person name="Phillips J."/>
            <person name="Ranjan P."/>
            <person name="Rokshar D.S."/>
            <person name="Rothfels C.J."/>
            <person name="Schneider L."/>
            <person name="Shu S."/>
            <person name="Stevenson D.W."/>
            <person name="Thummler F."/>
            <person name="Tillich M."/>
            <person name="Villarreal Aguilar J.C."/>
            <person name="Widiez T."/>
            <person name="Wong G.K."/>
            <person name="Wymore A."/>
            <person name="Zhang Y."/>
            <person name="Zimmer A.D."/>
            <person name="Quatrano R.S."/>
            <person name="Mayer K.F.X."/>
            <person name="Goodstein D."/>
            <person name="Casacuberta J.M."/>
            <person name="Vandepoele K."/>
            <person name="Reski R."/>
            <person name="Cuming A.C."/>
            <person name="Tuskan G.A."/>
            <person name="Maumus F."/>
            <person name="Salse J."/>
            <person name="Schmutz J."/>
            <person name="Rensing S.A."/>
        </authorList>
    </citation>
    <scope>NUCLEOTIDE SEQUENCE [LARGE SCALE GENOMIC DNA]</scope>
    <source>
        <strain evidence="3 4">cv. Gransden 2004</strain>
    </source>
</reference>
<dbReference type="PANTHER" id="PTHR31680">
    <property type="entry name" value="LONGIFOLIA PROTEIN"/>
    <property type="match status" value="1"/>
</dbReference>
<dbReference type="PANTHER" id="PTHR31680:SF4">
    <property type="entry name" value="LONGIFOLIA PROTEIN"/>
    <property type="match status" value="1"/>
</dbReference>
<feature type="compositionally biased region" description="Basic and acidic residues" evidence="1">
    <location>
        <begin position="272"/>
        <end position="282"/>
    </location>
</feature>
<evidence type="ECO:0000256" key="1">
    <source>
        <dbReference type="SAM" id="MobiDB-lite"/>
    </source>
</evidence>
<accession>A0A7I4CJE4</accession>
<feature type="compositionally biased region" description="Basic and acidic residues" evidence="1">
    <location>
        <begin position="182"/>
        <end position="197"/>
    </location>
</feature>
<dbReference type="EMBL" id="ABEU02000024">
    <property type="status" value="NOT_ANNOTATED_CDS"/>
    <property type="molecule type" value="Genomic_DNA"/>
</dbReference>
<name>A0A7I4CJE4_PHYPA</name>
<dbReference type="Proteomes" id="UP000006727">
    <property type="component" value="Chromosome 24"/>
</dbReference>
<feature type="region of interest" description="Disordered" evidence="1">
    <location>
        <begin position="792"/>
        <end position="826"/>
    </location>
</feature>
<feature type="region of interest" description="Disordered" evidence="1">
    <location>
        <begin position="263"/>
        <end position="282"/>
    </location>
</feature>
<dbReference type="GeneID" id="112276783"/>
<reference evidence="3 4" key="1">
    <citation type="journal article" date="2008" name="Science">
        <title>The Physcomitrella genome reveals evolutionary insights into the conquest of land by plants.</title>
        <authorList>
            <person name="Rensing S."/>
            <person name="Lang D."/>
            <person name="Zimmer A."/>
            <person name="Terry A."/>
            <person name="Salamov A."/>
            <person name="Shapiro H."/>
            <person name="Nishiyama T."/>
            <person name="Perroud P.-F."/>
            <person name="Lindquist E."/>
            <person name="Kamisugi Y."/>
            <person name="Tanahashi T."/>
            <person name="Sakakibara K."/>
            <person name="Fujita T."/>
            <person name="Oishi K."/>
            <person name="Shin-I T."/>
            <person name="Kuroki Y."/>
            <person name="Toyoda A."/>
            <person name="Suzuki Y."/>
            <person name="Hashimoto A."/>
            <person name="Yamaguchi K."/>
            <person name="Sugano A."/>
            <person name="Kohara Y."/>
            <person name="Fujiyama A."/>
            <person name="Anterola A."/>
            <person name="Aoki S."/>
            <person name="Ashton N."/>
            <person name="Barbazuk W.B."/>
            <person name="Barker E."/>
            <person name="Bennetzen J."/>
            <person name="Bezanilla M."/>
            <person name="Blankenship R."/>
            <person name="Cho S.H."/>
            <person name="Dutcher S."/>
            <person name="Estelle M."/>
            <person name="Fawcett J.A."/>
            <person name="Gundlach H."/>
            <person name="Hanada K."/>
            <person name="Heyl A."/>
            <person name="Hicks K.A."/>
            <person name="Hugh J."/>
            <person name="Lohr M."/>
            <person name="Mayer K."/>
            <person name="Melkozernov A."/>
            <person name="Murata T."/>
            <person name="Nelson D."/>
            <person name="Pils B."/>
            <person name="Prigge M."/>
            <person name="Reiss B."/>
            <person name="Renner T."/>
            <person name="Rombauts S."/>
            <person name="Rushton P."/>
            <person name="Sanderfoot A."/>
            <person name="Schween G."/>
            <person name="Shiu S.-H."/>
            <person name="Stueber K."/>
            <person name="Theodoulou F.L."/>
            <person name="Tu H."/>
            <person name="Van de Peer Y."/>
            <person name="Verrier P.J."/>
            <person name="Waters E."/>
            <person name="Wood A."/>
            <person name="Yang L."/>
            <person name="Cove D."/>
            <person name="Cuming A."/>
            <person name="Hasebe M."/>
            <person name="Lucas S."/>
            <person name="Mishler D.B."/>
            <person name="Reski R."/>
            <person name="Grigoriev I."/>
            <person name="Quatrano R.S."/>
            <person name="Boore J.L."/>
        </authorList>
    </citation>
    <scope>NUCLEOTIDE SEQUENCE [LARGE SCALE GENOMIC DNA]</scope>
    <source>
        <strain evidence="3 4">cv. Gransden 2004</strain>
    </source>
</reference>
<dbReference type="Gramene" id="Pp3c24_12930V3.2">
    <property type="protein sequence ID" value="Pp3c24_12930V3.2"/>
    <property type="gene ID" value="Pp3c24_12930"/>
</dbReference>
<dbReference type="OrthoDB" id="769613at2759"/>
<protein>
    <recommendedName>
        <fullName evidence="2">DUF4378 domain-containing protein</fullName>
    </recommendedName>
</protein>
<keyword evidence="4" id="KW-1185">Reference proteome</keyword>
<feature type="compositionally biased region" description="Low complexity" evidence="1">
    <location>
        <begin position="858"/>
        <end position="880"/>
    </location>
</feature>
<feature type="region of interest" description="Disordered" evidence="1">
    <location>
        <begin position="55"/>
        <end position="217"/>
    </location>
</feature>
<feature type="compositionally biased region" description="Polar residues" evidence="1">
    <location>
        <begin position="1089"/>
        <end position="1100"/>
    </location>
</feature>
<feature type="compositionally biased region" description="Basic and acidic residues" evidence="1">
    <location>
        <begin position="923"/>
        <end position="935"/>
    </location>
</feature>
<dbReference type="RefSeq" id="XP_024364243.1">
    <property type="nucleotide sequence ID" value="XM_024508475.2"/>
</dbReference>
<feature type="region of interest" description="Disordered" evidence="1">
    <location>
        <begin position="325"/>
        <end position="396"/>
    </location>
</feature>
<sequence>MTGLFQIFDRYRALARSKSVPKKVVAASHGQALPGGERDPSCINFAYHMFQDESGQRRATPAGQGHLPQLEASREPRRSSIDNSEVMVAKTLEAPKDIQTTVESKPQPPRTSLDSRSKPRLSFYLKDEASSEDTTAPSSAKDVPNSVSVEPPGYPISGLHQRRSSDPAVATPRLSVDGKVPGNEDKEKKTRDFKDMLKGSFKRKGPRVNSQESPGSSFDLKEVEQVKTVPELQMENREGLSSLPVSGQVVPGEDEEFKEYSVFTGSPNGWLESRDGSTPRLTVELKDGPQLTRKDDQRVLSNDISRLTGSEDPCEYIIRNAHDSFPLGSKESPEVMGSKDLRKTQMNWAPNPIDSRELSRPPAYGKAAGSRLSADRPPASRQSGGDREFHRSPNANNWFAQNIHKSLETSTPVLLRKDNAWCASPGRTVDGNWENGLEGSKWKTSSVVARLMGLEDLPNFDLVSNAEASSRMSPMEHYPALQRGGSYYMQPDESPCRDDEDSYQVFGTDEVVTPLRKDTSSKCMSGVPLGLSGRQQALSVSTPPRLQFGYPISPDNKGQHTPASPKHLSVSPKHHMIESLPQVLKHQVELKSSSEGLLYSDMDQRLRQLGLKNTIQERKTLKQILEAMHHKGLLQPPRHMDSEWKHNLPRQSSNGAVAKSLFDNKKDNSSSYMVDSFKNDLFGLDYKDIPTYISAQKARSSAEGGLVPDGSKSPLRGRSGEASIVVMKPLNTKSTSKLILVKPSLDPPLEKNQEVVTVRETSAFKSLSTLATPTATIAKDGSVSMNIRISSGSETSAASAASSKVRTRSKSVDPRGQDSFEEVPISVRQRRERIAARTAKFKTEGGDQQWDNPKSTRSPSSIGKKSPKSSSPARSAFGSSVTGDAKPRARSTMEKKDIKNAIQVTRKAKSSHEQSKEGNNSEQEDRKVPTRNRLDLKSVAGDVEKTAGLESCNSSMSAAEVAILRINRTGRGSSNDLSNSALFVDVDTKGVRDASFEKNELEEFCSGEVESTTHSRSESQDVTLERSRDGSPINVMSPTFIFFESRRTDSSRYNLEDLPDDFYDSKERYESKLEDSEPQTESDAALFTDQGSSDVSMSRESQMDEPGSSVLDSSEASPPGFPVWRKGFEDRNEQLSKGVEQPSPISVLNRNFQEEECTPSPSFEKAGFVSLQDCSASESGGEQEDLKAPIWQPADPSTPTHQMPVLIGDPLKDLLHKVARSLNLDDQNSFLNKPTLEIQVPHVSDLSTPSLNSVPSSFSTKEDEEAYVRHIMVASGVTEEHAAPKEWPQSGPLMKTDFFDQLEEHLELRESARKQNVYLSGEERTEYVKQALDRRVLFDCVNSILERKWYPYFYPQPWGTQSFRKKPMGAKLVEEIWEELKTIHTCALDDDTLYTILQMDFTHRAEKWVDFSVEIGEIGLEIEEMILDELVDAAVQEWYDECDFP</sequence>
<feature type="region of interest" description="Disordered" evidence="1">
    <location>
        <begin position="1007"/>
        <end position="1031"/>
    </location>
</feature>
<evidence type="ECO:0000259" key="2">
    <source>
        <dbReference type="Pfam" id="PF14309"/>
    </source>
</evidence>
<feature type="compositionally biased region" description="Polar residues" evidence="1">
    <location>
        <begin position="98"/>
        <end position="114"/>
    </location>
</feature>
<dbReference type="Pfam" id="PF14309">
    <property type="entry name" value="DUF4378"/>
    <property type="match status" value="1"/>
</dbReference>
<dbReference type="GO" id="GO:0051513">
    <property type="term" value="P:regulation of monopolar cell growth"/>
    <property type="evidence" value="ECO:0007669"/>
    <property type="project" value="InterPro"/>
</dbReference>